<gene>
    <name evidence="2" type="ORF">OE104_08255</name>
</gene>
<evidence type="ECO:0000256" key="1">
    <source>
        <dbReference type="SAM" id="MobiDB-lite"/>
    </source>
</evidence>
<dbReference type="EMBL" id="CP106878">
    <property type="protein sequence ID" value="WAA08638.1"/>
    <property type="molecule type" value="Genomic_DNA"/>
</dbReference>
<accession>A0A9E8LS86</accession>
<keyword evidence="3" id="KW-1185">Reference proteome</keyword>
<name>A0A9E8LS86_9BACI</name>
<protein>
    <submittedName>
        <fullName evidence="2">Uncharacterized protein</fullName>
    </submittedName>
</protein>
<feature type="region of interest" description="Disordered" evidence="1">
    <location>
        <begin position="1"/>
        <end position="22"/>
    </location>
</feature>
<evidence type="ECO:0000313" key="3">
    <source>
        <dbReference type="Proteomes" id="UP001164718"/>
    </source>
</evidence>
<dbReference type="AlphaFoldDB" id="A0A9E8LS86"/>
<dbReference type="RefSeq" id="WP_275416416.1">
    <property type="nucleotide sequence ID" value="NZ_CP106878.1"/>
</dbReference>
<feature type="compositionally biased region" description="Basic and acidic residues" evidence="1">
    <location>
        <begin position="37"/>
        <end position="48"/>
    </location>
</feature>
<feature type="compositionally biased region" description="Basic residues" evidence="1">
    <location>
        <begin position="1"/>
        <end position="10"/>
    </location>
</feature>
<feature type="compositionally biased region" description="Basic and acidic residues" evidence="1">
    <location>
        <begin position="89"/>
        <end position="98"/>
    </location>
</feature>
<dbReference type="Proteomes" id="UP001164718">
    <property type="component" value="Chromosome"/>
</dbReference>
<organism evidence="2 3">
    <name type="scientific">Fervidibacillus albus</name>
    <dbReference type="NCBI Taxonomy" id="2980026"/>
    <lineage>
        <taxon>Bacteria</taxon>
        <taxon>Bacillati</taxon>
        <taxon>Bacillota</taxon>
        <taxon>Bacilli</taxon>
        <taxon>Bacillales</taxon>
        <taxon>Bacillaceae</taxon>
        <taxon>Fervidibacillus</taxon>
    </lineage>
</organism>
<proteinExistence type="predicted"/>
<feature type="compositionally biased region" description="Basic and acidic residues" evidence="1">
    <location>
        <begin position="117"/>
        <end position="129"/>
    </location>
</feature>
<sequence length="230" mass="26334">MEKTTNKHSSKPLLYIQQPDFPEISVPQQEKIFMHIDRTVDGSKMEGKGKRKKQKKIHVGDDTSHEGKAERFSEKDEKYGNSPSMSEGNRIDETDEKNGLLTENVTGERSGFPVASDSEKERVQQGEAKEKIGNRYKRIPIEDIEGDEQDGKVGNTKEMIRRLALYPSVLQRPFCEATVQGEKKRFQVLSKRGNLVRIKTGKSIETYHIGEFEDFQILYSNKNEQSENPL</sequence>
<evidence type="ECO:0000313" key="2">
    <source>
        <dbReference type="EMBL" id="WAA08638.1"/>
    </source>
</evidence>
<feature type="region of interest" description="Disordered" evidence="1">
    <location>
        <begin position="37"/>
        <end position="129"/>
    </location>
</feature>
<reference evidence="2" key="1">
    <citation type="submission" date="2022-09" db="EMBL/GenBank/DDBJ databases">
        <title>Complete Genomes of Fervidibacillus albus and Fervidibacillus halotolerans isolated from tidal flat sediments.</title>
        <authorList>
            <person name="Kwon K.K."/>
            <person name="Yang S.-H."/>
            <person name="Park M.J."/>
            <person name="Oh H.-M."/>
        </authorList>
    </citation>
    <scope>NUCLEOTIDE SEQUENCE</scope>
    <source>
        <strain evidence="2">MEBiC13591</strain>
    </source>
</reference>
<feature type="compositionally biased region" description="Basic and acidic residues" evidence="1">
    <location>
        <begin position="58"/>
        <end position="79"/>
    </location>
</feature>
<dbReference type="KEGG" id="faf:OE104_08255"/>